<accession>A0A7J0BW16</accession>
<evidence type="ECO:0000256" key="1">
    <source>
        <dbReference type="SAM" id="Phobius"/>
    </source>
</evidence>
<organism evidence="2 3">
    <name type="scientific">Desulfovibrio psychrotolerans</name>
    <dbReference type="NCBI Taxonomy" id="415242"/>
    <lineage>
        <taxon>Bacteria</taxon>
        <taxon>Pseudomonadati</taxon>
        <taxon>Thermodesulfobacteriota</taxon>
        <taxon>Desulfovibrionia</taxon>
        <taxon>Desulfovibrionales</taxon>
        <taxon>Desulfovibrionaceae</taxon>
        <taxon>Desulfovibrio</taxon>
    </lineage>
</organism>
<keyword evidence="3" id="KW-1185">Reference proteome</keyword>
<keyword evidence="1" id="KW-1133">Transmembrane helix</keyword>
<evidence type="ECO:0000313" key="3">
    <source>
        <dbReference type="Proteomes" id="UP000503820"/>
    </source>
</evidence>
<name>A0A7J0BW16_9BACT</name>
<feature type="transmembrane region" description="Helical" evidence="1">
    <location>
        <begin position="36"/>
        <end position="54"/>
    </location>
</feature>
<evidence type="ECO:0000313" key="2">
    <source>
        <dbReference type="EMBL" id="GFM37878.1"/>
    </source>
</evidence>
<reference evidence="2 3" key="1">
    <citation type="submission" date="2020-05" db="EMBL/GenBank/DDBJ databases">
        <title>Draft genome sequence of Desulfovibrio psychrotolerans JS1T.</title>
        <authorList>
            <person name="Ueno A."/>
            <person name="Tamazawa S."/>
            <person name="Tamamura S."/>
            <person name="Murakami T."/>
            <person name="Kiyama T."/>
            <person name="Inomata H."/>
            <person name="Amano Y."/>
            <person name="Miyakawa K."/>
            <person name="Tamaki H."/>
            <person name="Naganuma T."/>
            <person name="Kaneko K."/>
        </authorList>
    </citation>
    <scope>NUCLEOTIDE SEQUENCE [LARGE SCALE GENOMIC DNA]</scope>
    <source>
        <strain evidence="2 3">JS1</strain>
    </source>
</reference>
<protein>
    <submittedName>
        <fullName evidence="2">Uncharacterized protein</fullName>
    </submittedName>
</protein>
<feature type="transmembrane region" description="Helical" evidence="1">
    <location>
        <begin position="6"/>
        <end position="24"/>
    </location>
</feature>
<keyword evidence="1" id="KW-0812">Transmembrane</keyword>
<sequence length="106" mass="12199">MNAKSILFALVTAFFSLLLYYLMTRQITGPYAIYRYSFLIVSVLAFVAQLIEIIDDKTKITENKKGNSNNVITNEPKNKFITLKLIQTSIIGIISLFSFFMFLGRW</sequence>
<dbReference type="EMBL" id="BLVP01000010">
    <property type="protein sequence ID" value="GFM37878.1"/>
    <property type="molecule type" value="Genomic_DNA"/>
</dbReference>
<dbReference type="AlphaFoldDB" id="A0A7J0BW16"/>
<gene>
    <name evidence="2" type="ORF">DSM19430T_25620</name>
</gene>
<comment type="caution">
    <text evidence="2">The sequence shown here is derived from an EMBL/GenBank/DDBJ whole genome shotgun (WGS) entry which is preliminary data.</text>
</comment>
<feature type="transmembrane region" description="Helical" evidence="1">
    <location>
        <begin position="85"/>
        <end position="103"/>
    </location>
</feature>
<proteinExistence type="predicted"/>
<keyword evidence="1" id="KW-0472">Membrane</keyword>
<dbReference type="Proteomes" id="UP000503820">
    <property type="component" value="Unassembled WGS sequence"/>
</dbReference>